<comment type="caution">
    <text evidence="4">The sequence shown here is derived from an EMBL/GenBank/DDBJ whole genome shotgun (WGS) entry which is preliminary data.</text>
</comment>
<evidence type="ECO:0000259" key="3">
    <source>
        <dbReference type="Pfam" id="PF13359"/>
    </source>
</evidence>
<dbReference type="Pfam" id="PF13359">
    <property type="entry name" value="DDE_Tnp_4"/>
    <property type="match status" value="1"/>
</dbReference>
<name>A0ABQ9GFE0_9NEOP</name>
<proteinExistence type="predicted"/>
<protein>
    <recommendedName>
        <fullName evidence="3">DDE Tnp4 domain-containing protein</fullName>
    </recommendedName>
</protein>
<organism evidence="4 5">
    <name type="scientific">Dryococelus australis</name>
    <dbReference type="NCBI Taxonomy" id="614101"/>
    <lineage>
        <taxon>Eukaryota</taxon>
        <taxon>Metazoa</taxon>
        <taxon>Ecdysozoa</taxon>
        <taxon>Arthropoda</taxon>
        <taxon>Hexapoda</taxon>
        <taxon>Insecta</taxon>
        <taxon>Pterygota</taxon>
        <taxon>Neoptera</taxon>
        <taxon>Polyneoptera</taxon>
        <taxon>Phasmatodea</taxon>
        <taxon>Verophasmatodea</taxon>
        <taxon>Anareolatae</taxon>
        <taxon>Phasmatidae</taxon>
        <taxon>Eurycanthinae</taxon>
        <taxon>Dryococelus</taxon>
    </lineage>
</organism>
<accession>A0ABQ9GFE0</accession>
<feature type="domain" description="DDE Tnp4" evidence="3">
    <location>
        <begin position="108"/>
        <end position="210"/>
    </location>
</feature>
<evidence type="ECO:0000313" key="4">
    <source>
        <dbReference type="EMBL" id="KAJ8869834.1"/>
    </source>
</evidence>
<reference evidence="4 5" key="1">
    <citation type="submission" date="2023-02" db="EMBL/GenBank/DDBJ databases">
        <title>LHISI_Scaffold_Assembly.</title>
        <authorList>
            <person name="Stuart O.P."/>
            <person name="Cleave R."/>
            <person name="Magrath M.J.L."/>
            <person name="Mikheyev A.S."/>
        </authorList>
    </citation>
    <scope>NUCLEOTIDE SEQUENCE [LARGE SCALE GENOMIC DNA]</scope>
    <source>
        <strain evidence="4">Daus_M_001</strain>
        <tissue evidence="4">Leg muscle</tissue>
    </source>
</reference>
<evidence type="ECO:0000313" key="5">
    <source>
        <dbReference type="Proteomes" id="UP001159363"/>
    </source>
</evidence>
<keyword evidence="5" id="KW-1185">Reference proteome</keyword>
<sequence>MHIAVLGEQCGRRFPSLGHTERVTAWASGALGKHVRNVKSHRKRATSPHSQLPVWKMDLEEVSALFVELRQWKKRLPATPPSDTEQWKCVADDYFAKANYPNCVGALNGKHVRIVKPCNRGSMYFNYRNYCSVVVLAMCDANYLFTFVDIGAYGKEIKVTKSNSHKRQWYLLPLPYVIVADEAFALSGHVMRPYPKKRIDSEEKSAQLQTVQSMQVYRILLWYA</sequence>
<dbReference type="EMBL" id="JARBHB010000013">
    <property type="protein sequence ID" value="KAJ8869834.1"/>
    <property type="molecule type" value="Genomic_DNA"/>
</dbReference>
<comment type="cofactor">
    <cofactor evidence="1">
        <name>a divalent metal cation</name>
        <dbReference type="ChEBI" id="CHEBI:60240"/>
    </cofactor>
</comment>
<dbReference type="InterPro" id="IPR027806">
    <property type="entry name" value="HARBI1_dom"/>
</dbReference>
<evidence type="ECO:0000256" key="1">
    <source>
        <dbReference type="ARBA" id="ARBA00001968"/>
    </source>
</evidence>
<dbReference type="Proteomes" id="UP001159363">
    <property type="component" value="Chromosome 12"/>
</dbReference>
<gene>
    <name evidence="4" type="ORF">PR048_028843</name>
</gene>
<keyword evidence="2" id="KW-0479">Metal-binding</keyword>
<evidence type="ECO:0000256" key="2">
    <source>
        <dbReference type="ARBA" id="ARBA00022723"/>
    </source>
</evidence>